<feature type="compositionally biased region" description="Low complexity" evidence="1">
    <location>
        <begin position="130"/>
        <end position="155"/>
    </location>
</feature>
<feature type="region of interest" description="Disordered" evidence="1">
    <location>
        <begin position="404"/>
        <end position="600"/>
    </location>
</feature>
<feature type="compositionally biased region" description="Basic and acidic residues" evidence="1">
    <location>
        <begin position="498"/>
        <end position="512"/>
    </location>
</feature>
<feature type="compositionally biased region" description="Low complexity" evidence="1">
    <location>
        <begin position="55"/>
        <end position="71"/>
    </location>
</feature>
<feature type="compositionally biased region" description="Low complexity" evidence="1">
    <location>
        <begin position="404"/>
        <end position="416"/>
    </location>
</feature>
<accession>A0ABZ1CTY4</accession>
<dbReference type="Proteomes" id="UP001329825">
    <property type="component" value="Chromosome 2"/>
</dbReference>
<feature type="compositionally biased region" description="Polar residues" evidence="1">
    <location>
        <begin position="162"/>
        <end position="175"/>
    </location>
</feature>
<dbReference type="GeneID" id="87954303"/>
<feature type="compositionally biased region" description="Polar residues" evidence="1">
    <location>
        <begin position="430"/>
        <end position="447"/>
    </location>
</feature>
<dbReference type="RefSeq" id="XP_062789969.1">
    <property type="nucleotide sequence ID" value="XM_062933918.1"/>
</dbReference>
<feature type="compositionally biased region" description="Polar residues" evidence="1">
    <location>
        <begin position="229"/>
        <end position="256"/>
    </location>
</feature>
<proteinExistence type="predicted"/>
<name>A0ABZ1CTY4_9TREE</name>
<keyword evidence="3" id="KW-1185">Reference proteome</keyword>
<feature type="compositionally biased region" description="Low complexity" evidence="1">
    <location>
        <begin position="21"/>
        <end position="37"/>
    </location>
</feature>
<feature type="compositionally biased region" description="Low complexity" evidence="1">
    <location>
        <begin position="575"/>
        <end position="591"/>
    </location>
</feature>
<feature type="compositionally biased region" description="Polar residues" evidence="1">
    <location>
        <begin position="117"/>
        <end position="129"/>
    </location>
</feature>
<gene>
    <name evidence="2" type="ORF">IL334_002172</name>
</gene>
<feature type="region of interest" description="Disordered" evidence="1">
    <location>
        <begin position="116"/>
        <end position="256"/>
    </location>
</feature>
<feature type="region of interest" description="Disordered" evidence="1">
    <location>
        <begin position="633"/>
        <end position="664"/>
    </location>
</feature>
<evidence type="ECO:0000313" key="3">
    <source>
        <dbReference type="Proteomes" id="UP001329825"/>
    </source>
</evidence>
<evidence type="ECO:0000256" key="1">
    <source>
        <dbReference type="SAM" id="MobiDB-lite"/>
    </source>
</evidence>
<feature type="compositionally biased region" description="Basic and acidic residues" evidence="1">
    <location>
        <begin position="212"/>
        <end position="228"/>
    </location>
</feature>
<sequence>MAPFTFLRSNQDRDKEQNIASSSSTTTTSIQSSDVSSNPTSNNQQSIQFTHPFTSTSSSSNPNSNLNSNFGSSINPSSAIANSNANANANANTNTTIASESPTSKYHPSRLLRRKASLNNKSNDTPTFTDSDPLPSSSQSQSQSPAPSPLFSPSDGSGAYVNGSNTNVHANTTSRLEPPVSPRRLPSSPRIFPPSPRGFFFDNANNNSKESGNTERDKFHTHPRRGSETARQFINSSTPSYSANNNNGLHSPTSSRRSAFVYNGRLTSEGDEEVVIIPSAQSASKTASNHREGEDLSTNLAALGLGSALGADSKFETTQTLPVSSSLPKVLDGGLGSGSGNGFGLLYKRSDHQTHPRNPNAEAEAEAEADGYGYGYGYNRPPTPPDSAKLLNVNTYAATTTMSTTTTPFYPTALSPPRRPMPRSPRAMANQNQRSQTPTSNYSNNRPETPPSVGMHQALSAVGGPSTTTTKVTNSYTASTPNLRKYSDISPYPPSSIHDQEYEYEHGRRDHTSSPTPGSGLRQKRRGSEKPKITAEWLARKPSSSSTTASPLSNHNRKHRPSLSVDHDRVRSKSNESPSSSSSSHILPSTPTRKGSLGESPKIISHHKTEIEASMRADSPSISGTISALRPKIDSSSSNLESDTDALSSDVDGDGQIGLNPRRRSLLLTPSKGTQKATTAANTGLGGYQVIVNCIDNGHNSGSNLKTDHENGEEDEDGNDEIKWEVIIKRQSNQSANNTSTSPLQLSTNGSIAQAPISASSINLSLALDQPTGKLVFISFPMDIHATPTRRRRPSTVTRSNGFGISSPAFNSTGNGNNNRPCTPPNQIQSESGMDSGLTRTPSSRRKPPPPWPSPKTEKPISPPGSPRDVFTPKKRGTPLRMGVDGDLLNKVTRAEAPE</sequence>
<feature type="compositionally biased region" description="Polar residues" evidence="1">
    <location>
        <begin position="801"/>
        <end position="833"/>
    </location>
</feature>
<feature type="compositionally biased region" description="Low complexity" evidence="1">
    <location>
        <begin position="542"/>
        <end position="553"/>
    </location>
</feature>
<feature type="compositionally biased region" description="Polar residues" evidence="1">
    <location>
        <begin position="38"/>
        <end position="54"/>
    </location>
</feature>
<feature type="compositionally biased region" description="Low complexity" evidence="1">
    <location>
        <begin position="466"/>
        <end position="480"/>
    </location>
</feature>
<dbReference type="EMBL" id="CP141882">
    <property type="protein sequence ID" value="WRT65229.1"/>
    <property type="molecule type" value="Genomic_DNA"/>
</dbReference>
<organism evidence="2 3">
    <name type="scientific">Kwoniella shivajii</name>
    <dbReference type="NCBI Taxonomy" id="564305"/>
    <lineage>
        <taxon>Eukaryota</taxon>
        <taxon>Fungi</taxon>
        <taxon>Dikarya</taxon>
        <taxon>Basidiomycota</taxon>
        <taxon>Agaricomycotina</taxon>
        <taxon>Tremellomycetes</taxon>
        <taxon>Tremellales</taxon>
        <taxon>Cryptococcaceae</taxon>
        <taxon>Kwoniella</taxon>
    </lineage>
</organism>
<evidence type="ECO:0000313" key="2">
    <source>
        <dbReference type="EMBL" id="WRT65229.1"/>
    </source>
</evidence>
<feature type="compositionally biased region" description="Polar residues" evidence="1">
    <location>
        <begin position="634"/>
        <end position="647"/>
    </location>
</feature>
<feature type="region of interest" description="Disordered" evidence="1">
    <location>
        <begin position="788"/>
        <end position="899"/>
    </location>
</feature>
<reference evidence="2 3" key="1">
    <citation type="submission" date="2024-01" db="EMBL/GenBank/DDBJ databases">
        <title>Comparative genomics of Cryptococcus and Kwoniella reveals pathogenesis evolution and contrasting modes of karyotype evolution via chromosome fusion or intercentromeric recombination.</title>
        <authorList>
            <person name="Coelho M.A."/>
            <person name="David-Palma M."/>
            <person name="Shea T."/>
            <person name="Bowers K."/>
            <person name="McGinley-Smith S."/>
            <person name="Mohammad A.W."/>
            <person name="Gnirke A."/>
            <person name="Yurkov A.M."/>
            <person name="Nowrousian M."/>
            <person name="Sun S."/>
            <person name="Cuomo C.A."/>
            <person name="Heitman J."/>
        </authorList>
    </citation>
    <scope>NUCLEOTIDE SEQUENCE [LARGE SCALE GENOMIC DNA]</scope>
    <source>
        <strain evidence="2">CBS 11374</strain>
    </source>
</reference>
<protein>
    <submittedName>
        <fullName evidence="2">Uncharacterized protein</fullName>
    </submittedName>
</protein>
<feature type="compositionally biased region" description="Basic and acidic residues" evidence="1">
    <location>
        <begin position="565"/>
        <end position="574"/>
    </location>
</feature>
<feature type="region of interest" description="Disordered" evidence="1">
    <location>
        <begin position="1"/>
        <end position="71"/>
    </location>
</feature>